<proteinExistence type="predicted"/>
<dbReference type="Gene3D" id="3.20.20.190">
    <property type="entry name" value="Phosphatidylinositol (PI) phosphodiesterase"/>
    <property type="match status" value="1"/>
</dbReference>
<dbReference type="InterPro" id="IPR000909">
    <property type="entry name" value="PLipase_C_PInositol-sp_X_dom"/>
</dbReference>
<dbReference type="SUPFAM" id="SSF51695">
    <property type="entry name" value="PLC-like phosphodiesterases"/>
    <property type="match status" value="1"/>
</dbReference>
<dbReference type="AlphaFoldDB" id="A0A9W9ZCP0"/>
<dbReference type="Pfam" id="PF00388">
    <property type="entry name" value="PI-PLC-X"/>
    <property type="match status" value="1"/>
</dbReference>
<name>A0A9W9ZCP0_9CNID</name>
<dbReference type="GO" id="GO:0008081">
    <property type="term" value="F:phosphoric diester hydrolase activity"/>
    <property type="evidence" value="ECO:0007669"/>
    <property type="project" value="InterPro"/>
</dbReference>
<accession>A0A9W9ZCP0</accession>
<dbReference type="PROSITE" id="PS50007">
    <property type="entry name" value="PIPLC_X_DOMAIN"/>
    <property type="match status" value="1"/>
</dbReference>
<dbReference type="InterPro" id="IPR051057">
    <property type="entry name" value="PI-PLC_domain"/>
</dbReference>
<dbReference type="InterPro" id="IPR017946">
    <property type="entry name" value="PLC-like_Pdiesterase_TIM-brl"/>
</dbReference>
<dbReference type="EMBL" id="MU826368">
    <property type="protein sequence ID" value="KAJ7378203.1"/>
    <property type="molecule type" value="Genomic_DNA"/>
</dbReference>
<dbReference type="SMART" id="SM00148">
    <property type="entry name" value="PLCXc"/>
    <property type="match status" value="1"/>
</dbReference>
<dbReference type="CDD" id="cd08616">
    <property type="entry name" value="PI-PLCXD1c"/>
    <property type="match status" value="1"/>
</dbReference>
<reference evidence="2" key="1">
    <citation type="submission" date="2023-01" db="EMBL/GenBank/DDBJ databases">
        <title>Genome assembly of the deep-sea coral Lophelia pertusa.</title>
        <authorList>
            <person name="Herrera S."/>
            <person name="Cordes E."/>
        </authorList>
    </citation>
    <scope>NUCLEOTIDE SEQUENCE</scope>
    <source>
        <strain evidence="2">USNM1676648</strain>
        <tissue evidence="2">Polyp</tissue>
    </source>
</reference>
<comment type="caution">
    <text evidence="2">The sequence shown here is derived from an EMBL/GenBank/DDBJ whole genome shotgun (WGS) entry which is preliminary data.</text>
</comment>
<dbReference type="OrthoDB" id="1046782at2759"/>
<organism evidence="2 3">
    <name type="scientific">Desmophyllum pertusum</name>
    <dbReference type="NCBI Taxonomy" id="174260"/>
    <lineage>
        <taxon>Eukaryota</taxon>
        <taxon>Metazoa</taxon>
        <taxon>Cnidaria</taxon>
        <taxon>Anthozoa</taxon>
        <taxon>Hexacorallia</taxon>
        <taxon>Scleractinia</taxon>
        <taxon>Caryophylliina</taxon>
        <taxon>Caryophylliidae</taxon>
        <taxon>Desmophyllum</taxon>
    </lineage>
</organism>
<sequence length="345" mass="39044">MKDLVRTSAFPVHPLELSSQNNMAENKVGDNDIDYSRWMENLPNEKQLIPLTDLVIPGSHDSGTFSLDKNTEIGPDEPCLIRTLGRCCGCCGSGGCVKSVVHNWSVTQSKTIYEQLTSGIRYLDLRVAYRSKDKKIHLLHGLYGWTVQRVLDDVNRFVAENPKEIVILDFNHFYNMDAATRHKTLADMLIAKFGKSLRAPRGDDGPKATLQEMWGKAETIIVIYHNTDVVNAHPSFWSAQFISSPWPNTADVNTLMDYLKEHSAASSVSDDAFHVTQAILTPQTKTIIKNICSTLKDVCARPCNRRVTAWLKTLIETKYKFNIIIADFVEIEEFIPTVIRLNYFF</sequence>
<evidence type="ECO:0000313" key="2">
    <source>
        <dbReference type="EMBL" id="KAJ7378203.1"/>
    </source>
</evidence>
<evidence type="ECO:0000313" key="3">
    <source>
        <dbReference type="Proteomes" id="UP001163046"/>
    </source>
</evidence>
<feature type="domain" description="Phosphatidylinositol-specific phospholipase C X" evidence="1">
    <location>
        <begin position="45"/>
        <end position="226"/>
    </location>
</feature>
<dbReference type="PANTHER" id="PTHR13593">
    <property type="match status" value="1"/>
</dbReference>
<dbReference type="PANTHER" id="PTHR13593:SF113">
    <property type="entry name" value="SI:DKEY-266F7.9"/>
    <property type="match status" value="1"/>
</dbReference>
<evidence type="ECO:0000259" key="1">
    <source>
        <dbReference type="SMART" id="SM00148"/>
    </source>
</evidence>
<dbReference type="InterPro" id="IPR042158">
    <property type="entry name" value="PLCXD1/2/3"/>
</dbReference>
<dbReference type="GO" id="GO:0006629">
    <property type="term" value="P:lipid metabolic process"/>
    <property type="evidence" value="ECO:0007669"/>
    <property type="project" value="InterPro"/>
</dbReference>
<gene>
    <name evidence="2" type="primary">PLCXD2_2</name>
    <name evidence="2" type="ORF">OS493_024151</name>
</gene>
<dbReference type="Proteomes" id="UP001163046">
    <property type="component" value="Unassembled WGS sequence"/>
</dbReference>
<protein>
    <submittedName>
        <fullName evidence="2">PI-PLC X domain-containing protein 2</fullName>
    </submittedName>
</protein>
<keyword evidence="3" id="KW-1185">Reference proteome</keyword>